<organism evidence="6 7">
    <name type="scientific">Drosophila kikkawai</name>
    <name type="common">Fruit fly</name>
    <dbReference type="NCBI Taxonomy" id="30033"/>
    <lineage>
        <taxon>Eukaryota</taxon>
        <taxon>Metazoa</taxon>
        <taxon>Ecdysozoa</taxon>
        <taxon>Arthropoda</taxon>
        <taxon>Hexapoda</taxon>
        <taxon>Insecta</taxon>
        <taxon>Pterygota</taxon>
        <taxon>Neoptera</taxon>
        <taxon>Endopterygota</taxon>
        <taxon>Diptera</taxon>
        <taxon>Brachycera</taxon>
        <taxon>Muscomorpha</taxon>
        <taxon>Ephydroidea</taxon>
        <taxon>Drosophilidae</taxon>
        <taxon>Drosophila</taxon>
        <taxon>Sophophora</taxon>
    </lineage>
</organism>
<feature type="region of interest" description="Disordered" evidence="3">
    <location>
        <begin position="391"/>
        <end position="440"/>
    </location>
</feature>
<keyword evidence="1" id="KW-1015">Disulfide bond</keyword>
<evidence type="ECO:0000256" key="4">
    <source>
        <dbReference type="SAM" id="SignalP"/>
    </source>
</evidence>
<protein>
    <submittedName>
        <fullName evidence="7">Phenoloxidase-activating factor 2-like</fullName>
    </submittedName>
</protein>
<reference evidence="7" key="2">
    <citation type="submission" date="2025-08" db="UniProtKB">
        <authorList>
            <consortium name="RefSeq"/>
        </authorList>
    </citation>
    <scope>IDENTIFICATION</scope>
    <source>
        <strain evidence="7">14028-0561.14</strain>
        <tissue evidence="7">Whole fly</tissue>
    </source>
</reference>
<evidence type="ECO:0000256" key="1">
    <source>
        <dbReference type="ARBA" id="ARBA00023157"/>
    </source>
</evidence>
<name>A0ABM4GA25_DROKI</name>
<dbReference type="PROSITE" id="PS50240">
    <property type="entry name" value="TRYPSIN_DOM"/>
    <property type="match status" value="1"/>
</dbReference>
<keyword evidence="6" id="KW-1185">Reference proteome</keyword>
<evidence type="ECO:0000313" key="6">
    <source>
        <dbReference type="Proteomes" id="UP001652661"/>
    </source>
</evidence>
<feature type="domain" description="Peptidase S1" evidence="5">
    <location>
        <begin position="108"/>
        <end position="348"/>
    </location>
</feature>
<dbReference type="InterPro" id="IPR043504">
    <property type="entry name" value="Peptidase_S1_PA_chymotrypsin"/>
</dbReference>
<dbReference type="PROSITE" id="PS51257">
    <property type="entry name" value="PROKAR_LIPOPROTEIN"/>
    <property type="match status" value="1"/>
</dbReference>
<feature type="compositionally biased region" description="Basic residues" evidence="3">
    <location>
        <begin position="404"/>
        <end position="425"/>
    </location>
</feature>
<keyword evidence="4" id="KW-0732">Signal</keyword>
<dbReference type="InterPro" id="IPR051487">
    <property type="entry name" value="Ser/Thr_Proteases_Immune/Dev"/>
</dbReference>
<sequence length="463" mass="52017">MARLTAIVTLLCLALSCVQAKWCDRYRRSKCVKHHLCDVGFNDFGDEVDLRLMQSGNQGCTSTEKCCPVDKIVDPNTQNLPWMNPIEATEQTECGRVNKKGISFTLKSADGFAQENELPWMVVIRDKLNNYLGGGSLIALNVVLTAHHTTKDYRSDEIIVRAGEWDFKTRTEVFPYVEVGVRKIVRYPSFDRRTGTNNIALLFLTKPFVRSRHIGPICLPSSTQRFDGRRCIVSGWGKDAVEQNSFMTILKKVDLPVVSSRTCERQLTIHKGPTFKLHDSWLCAGGEEGKDACFGDGGSPLACQLEDDPDRFEQAGIVNWGIGCGQANTPAVYTDVAKFRNWIDEQIAEEFEEDGDEVDPTTTVKKPIISNPFDIKPTDFYGSKVVFEGEDGDEGVETTTTRRSTTRRSTTRRSTTRRSTTRRPTTRTTTRNPDEIDFSEIFKIPAQGKVDNKPITMVVTRSK</sequence>
<feature type="chain" id="PRO_5046215498" evidence="4">
    <location>
        <begin position="21"/>
        <end position="463"/>
    </location>
</feature>
<evidence type="ECO:0000256" key="3">
    <source>
        <dbReference type="SAM" id="MobiDB-lite"/>
    </source>
</evidence>
<dbReference type="SUPFAM" id="SSF50494">
    <property type="entry name" value="Trypsin-like serine proteases"/>
    <property type="match status" value="1"/>
</dbReference>
<proteinExistence type="inferred from homology"/>
<dbReference type="PANTHER" id="PTHR24256">
    <property type="entry name" value="TRYPTASE-RELATED"/>
    <property type="match status" value="1"/>
</dbReference>
<dbReference type="RefSeq" id="XP_070139525.1">
    <property type="nucleotide sequence ID" value="XM_070283424.1"/>
</dbReference>
<dbReference type="CDD" id="cd00190">
    <property type="entry name" value="Tryp_SPc"/>
    <property type="match status" value="1"/>
</dbReference>
<dbReference type="Pfam" id="PF00089">
    <property type="entry name" value="Trypsin"/>
    <property type="match status" value="1"/>
</dbReference>
<dbReference type="InterPro" id="IPR001314">
    <property type="entry name" value="Peptidase_S1A"/>
</dbReference>
<comment type="similarity">
    <text evidence="2">Belongs to the peptidase S1 family. CLIP subfamily.</text>
</comment>
<dbReference type="SMART" id="SM00020">
    <property type="entry name" value="Tryp_SPc"/>
    <property type="match status" value="1"/>
</dbReference>
<gene>
    <name evidence="7" type="primary">LOC138927931</name>
</gene>
<dbReference type="PRINTS" id="PR00722">
    <property type="entry name" value="CHYMOTRYPSIN"/>
</dbReference>
<evidence type="ECO:0000313" key="7">
    <source>
        <dbReference type="RefSeq" id="XP_070139525.1"/>
    </source>
</evidence>
<reference evidence="6" key="1">
    <citation type="submission" date="2025-05" db="UniProtKB">
        <authorList>
            <consortium name="RefSeq"/>
        </authorList>
    </citation>
    <scope>NUCLEOTIDE SEQUENCE [LARGE SCALE GENOMIC DNA]</scope>
    <source>
        <strain evidence="6">14028-0561.14</strain>
    </source>
</reference>
<dbReference type="InterPro" id="IPR009003">
    <property type="entry name" value="Peptidase_S1_PA"/>
</dbReference>
<dbReference type="InterPro" id="IPR001254">
    <property type="entry name" value="Trypsin_dom"/>
</dbReference>
<dbReference type="Gene3D" id="2.40.10.10">
    <property type="entry name" value="Trypsin-like serine proteases"/>
    <property type="match status" value="1"/>
</dbReference>
<evidence type="ECO:0000256" key="2">
    <source>
        <dbReference type="ARBA" id="ARBA00024195"/>
    </source>
</evidence>
<dbReference type="Proteomes" id="UP001652661">
    <property type="component" value="Chromosome 2L"/>
</dbReference>
<feature type="signal peptide" evidence="4">
    <location>
        <begin position="1"/>
        <end position="20"/>
    </location>
</feature>
<dbReference type="GeneID" id="138927931"/>
<evidence type="ECO:0000259" key="5">
    <source>
        <dbReference type="PROSITE" id="PS50240"/>
    </source>
</evidence>
<accession>A0ABM4GA25</accession>